<comment type="caution">
    <text evidence="2">The sequence shown here is derived from an EMBL/GenBank/DDBJ whole genome shotgun (WGS) entry which is preliminary data.</text>
</comment>
<gene>
    <name evidence="2" type="ORF">THERMOS_1409</name>
</gene>
<organism evidence="2 3">
    <name type="scientific">Bathymodiolus thermophilus thioautotrophic gill symbiont</name>
    <dbReference type="NCBI Taxonomy" id="2360"/>
    <lineage>
        <taxon>Bacteria</taxon>
        <taxon>Pseudomonadati</taxon>
        <taxon>Pseudomonadota</taxon>
        <taxon>Gammaproteobacteria</taxon>
        <taxon>sulfur-oxidizing symbionts</taxon>
    </lineage>
</organism>
<evidence type="ECO:0000256" key="1">
    <source>
        <dbReference type="SAM" id="MobiDB-lite"/>
    </source>
</evidence>
<dbReference type="RefSeq" id="WP_202763161.1">
    <property type="nucleotide sequence ID" value="NZ_CAESAQ020000075.1"/>
</dbReference>
<evidence type="ECO:0000313" key="2">
    <source>
        <dbReference type="EMBL" id="CAB5501599.1"/>
    </source>
</evidence>
<feature type="non-terminal residue" evidence="2">
    <location>
        <position position="257"/>
    </location>
</feature>
<dbReference type="Proteomes" id="UP000643672">
    <property type="component" value="Unassembled WGS sequence"/>
</dbReference>
<accession>A0A8H9CHR9</accession>
<feature type="compositionally biased region" description="Polar residues" evidence="1">
    <location>
        <begin position="30"/>
        <end position="48"/>
    </location>
</feature>
<protein>
    <submittedName>
        <fullName evidence="2">Uncharacterized protein</fullName>
    </submittedName>
</protein>
<dbReference type="EMBL" id="CAESAQ020000075">
    <property type="protein sequence ID" value="CAB5501599.1"/>
    <property type="molecule type" value="Genomic_DNA"/>
</dbReference>
<sequence length="257" mass="27401">MKTTQLKASQMTVQATVKKNHKEIDFAGKNTQQAQEQVDTTHLPNTKDFNSKDPYSIAEKTDDNLGQVAHYFNDKQFISSTIDTSIDQGSSKVDMLTINNNAAPAIEVTTDNIATTITGIFSAGKYINGNVNSVKVYKADGSGTLISTTTLDDNGQITITLTGTNANYTGAVYIKLTKTGISHQDELNGTEALDSDLFAVAYLNSGANTINITVRSSIAAKILGVDKTTTAITLNETDINKCNEEVNAAFGLSGSAI</sequence>
<name>A0A8H9CHR9_9GAMM</name>
<keyword evidence="3" id="KW-1185">Reference proteome</keyword>
<evidence type="ECO:0000313" key="3">
    <source>
        <dbReference type="Proteomes" id="UP000643672"/>
    </source>
</evidence>
<dbReference type="AlphaFoldDB" id="A0A8H9CHR9"/>
<reference evidence="2 3" key="1">
    <citation type="submission" date="2020-05" db="EMBL/GenBank/DDBJ databases">
        <authorList>
            <person name="Petersen J."/>
            <person name="Sayavedra L."/>
        </authorList>
    </citation>
    <scope>NUCLEOTIDE SEQUENCE [LARGE SCALE GENOMIC DNA]</scope>
    <source>
        <strain evidence="2">B thermophilus SOXS</strain>
    </source>
</reference>
<feature type="region of interest" description="Disordered" evidence="1">
    <location>
        <begin position="30"/>
        <end position="52"/>
    </location>
</feature>
<proteinExistence type="predicted"/>